<feature type="region of interest" description="Disordered" evidence="1">
    <location>
        <begin position="33"/>
        <end position="67"/>
    </location>
</feature>
<feature type="non-terminal residue" evidence="2">
    <location>
        <position position="1"/>
    </location>
</feature>
<comment type="caution">
    <text evidence="2">The sequence shown here is derived from an EMBL/GenBank/DDBJ whole genome shotgun (WGS) entry which is preliminary data.</text>
</comment>
<name>A0AAD8ALX8_DIPPU</name>
<protein>
    <submittedName>
        <fullName evidence="2">Uncharacterized protein</fullName>
    </submittedName>
</protein>
<gene>
    <name evidence="2" type="ORF">L9F63_000323</name>
</gene>
<dbReference type="Proteomes" id="UP001233999">
    <property type="component" value="Unassembled WGS sequence"/>
</dbReference>
<accession>A0AAD8ALX8</accession>
<organism evidence="2 3">
    <name type="scientific">Diploptera punctata</name>
    <name type="common">Pacific beetle cockroach</name>
    <dbReference type="NCBI Taxonomy" id="6984"/>
    <lineage>
        <taxon>Eukaryota</taxon>
        <taxon>Metazoa</taxon>
        <taxon>Ecdysozoa</taxon>
        <taxon>Arthropoda</taxon>
        <taxon>Hexapoda</taxon>
        <taxon>Insecta</taxon>
        <taxon>Pterygota</taxon>
        <taxon>Neoptera</taxon>
        <taxon>Polyneoptera</taxon>
        <taxon>Dictyoptera</taxon>
        <taxon>Blattodea</taxon>
        <taxon>Blaberoidea</taxon>
        <taxon>Blaberidae</taxon>
        <taxon>Diplopterinae</taxon>
        <taxon>Diploptera</taxon>
    </lineage>
</organism>
<reference evidence="2" key="1">
    <citation type="journal article" date="2023" name="IScience">
        <title>Live-bearing cockroach genome reveals convergent evolutionary mechanisms linked to viviparity in insects and beyond.</title>
        <authorList>
            <person name="Fouks B."/>
            <person name="Harrison M.C."/>
            <person name="Mikhailova A.A."/>
            <person name="Marchal E."/>
            <person name="English S."/>
            <person name="Carruthers M."/>
            <person name="Jennings E.C."/>
            <person name="Chiamaka E.L."/>
            <person name="Frigard R.A."/>
            <person name="Pippel M."/>
            <person name="Attardo G.M."/>
            <person name="Benoit J.B."/>
            <person name="Bornberg-Bauer E."/>
            <person name="Tobe S.S."/>
        </authorList>
    </citation>
    <scope>NUCLEOTIDE SEQUENCE</scope>
    <source>
        <strain evidence="2">Stay&amp;Tobe</strain>
    </source>
</reference>
<keyword evidence="3" id="KW-1185">Reference proteome</keyword>
<sequence>NVTSNHPNAGCGGLGDSLPHKIQRHNVRIRMTPIENRKFGYSSTEDGARKSERQSQNSDEGPLNNGVKCGNVNLDNTVTFSFRPLSEFYTTTFISILEN</sequence>
<dbReference type="AlphaFoldDB" id="A0AAD8ALX8"/>
<evidence type="ECO:0000313" key="3">
    <source>
        <dbReference type="Proteomes" id="UP001233999"/>
    </source>
</evidence>
<dbReference type="EMBL" id="JASPKZ010000012">
    <property type="protein sequence ID" value="KAJ9601580.1"/>
    <property type="molecule type" value="Genomic_DNA"/>
</dbReference>
<reference evidence="2" key="2">
    <citation type="submission" date="2023-05" db="EMBL/GenBank/DDBJ databases">
        <authorList>
            <person name="Fouks B."/>
        </authorList>
    </citation>
    <scope>NUCLEOTIDE SEQUENCE</scope>
    <source>
        <strain evidence="2">Stay&amp;Tobe</strain>
        <tissue evidence="2">Testes</tissue>
    </source>
</reference>
<evidence type="ECO:0000313" key="2">
    <source>
        <dbReference type="EMBL" id="KAJ9601580.1"/>
    </source>
</evidence>
<proteinExistence type="predicted"/>
<evidence type="ECO:0000256" key="1">
    <source>
        <dbReference type="SAM" id="MobiDB-lite"/>
    </source>
</evidence>
<feature type="non-terminal residue" evidence="2">
    <location>
        <position position="99"/>
    </location>
</feature>